<dbReference type="EMBL" id="MU825450">
    <property type="protein sequence ID" value="KAJ7388805.1"/>
    <property type="molecule type" value="Genomic_DNA"/>
</dbReference>
<dbReference type="AlphaFoldDB" id="A0A9W9ZWI6"/>
<accession>A0A9W9ZWI6</accession>
<name>A0A9W9ZWI6_9CNID</name>
<dbReference type="Proteomes" id="UP001163046">
    <property type="component" value="Unassembled WGS sequence"/>
</dbReference>
<keyword evidence="2" id="KW-1185">Reference proteome</keyword>
<dbReference type="OrthoDB" id="10443087at2759"/>
<sequence length="173" mass="19611">MEQQYNQLLATSKTVGDFYQNVYAPVLQTLPWIDNGDGLKTASEQVLGNLAFPAFELSTYKNQKPDPKTIERLRARHVALETIYKNMQDELRPLLELLPANERTWENLQQMVPKWKDLNSSDLLPEDMLKAVEDSFDEPAPRRAMALSTRRAQTLASEGPVVNVSPNEAVLVN</sequence>
<gene>
    <name evidence="1" type="ORF">OS493_035589</name>
</gene>
<comment type="caution">
    <text evidence="1">The sequence shown here is derived from an EMBL/GenBank/DDBJ whole genome shotgun (WGS) entry which is preliminary data.</text>
</comment>
<organism evidence="1 2">
    <name type="scientific">Desmophyllum pertusum</name>
    <dbReference type="NCBI Taxonomy" id="174260"/>
    <lineage>
        <taxon>Eukaryota</taxon>
        <taxon>Metazoa</taxon>
        <taxon>Cnidaria</taxon>
        <taxon>Anthozoa</taxon>
        <taxon>Hexacorallia</taxon>
        <taxon>Scleractinia</taxon>
        <taxon>Caryophylliina</taxon>
        <taxon>Caryophylliidae</taxon>
        <taxon>Desmophyllum</taxon>
    </lineage>
</organism>
<reference evidence="1" key="1">
    <citation type="submission" date="2023-01" db="EMBL/GenBank/DDBJ databases">
        <title>Genome assembly of the deep-sea coral Lophelia pertusa.</title>
        <authorList>
            <person name="Herrera S."/>
            <person name="Cordes E."/>
        </authorList>
    </citation>
    <scope>NUCLEOTIDE SEQUENCE</scope>
    <source>
        <strain evidence="1">USNM1676648</strain>
        <tissue evidence="1">Polyp</tissue>
    </source>
</reference>
<evidence type="ECO:0000313" key="2">
    <source>
        <dbReference type="Proteomes" id="UP001163046"/>
    </source>
</evidence>
<evidence type="ECO:0000313" key="1">
    <source>
        <dbReference type="EMBL" id="KAJ7388805.1"/>
    </source>
</evidence>
<protein>
    <submittedName>
        <fullName evidence="1">Uncharacterized protein</fullName>
    </submittedName>
</protein>
<proteinExistence type="predicted"/>